<feature type="transmembrane region" description="Helical" evidence="1">
    <location>
        <begin position="6"/>
        <end position="25"/>
    </location>
</feature>
<dbReference type="Pfam" id="PF01917">
    <property type="entry name" value="Flagellin_arch-type"/>
    <property type="match status" value="1"/>
</dbReference>
<accession>A0A315A0I6</accession>
<evidence type="ECO:0000313" key="4">
    <source>
        <dbReference type="Proteomes" id="UP000251060"/>
    </source>
</evidence>
<dbReference type="Proteomes" id="UP000273978">
    <property type="component" value="Unassembled WGS sequence"/>
</dbReference>
<dbReference type="EMBL" id="PVBU01000004">
    <property type="protein sequence ID" value="PQV42881.1"/>
    <property type="molecule type" value="Genomic_DNA"/>
</dbReference>
<evidence type="ECO:0000313" key="5">
    <source>
        <dbReference type="Proteomes" id="UP000273978"/>
    </source>
</evidence>
<evidence type="ECO:0000313" key="2">
    <source>
        <dbReference type="EMBL" id="PQV42881.1"/>
    </source>
</evidence>
<name>A0A315A0I6_9EURY</name>
<keyword evidence="2" id="KW-0969">Cilium</keyword>
<evidence type="ECO:0000313" key="3">
    <source>
        <dbReference type="EMBL" id="RNI10451.1"/>
    </source>
</evidence>
<evidence type="ECO:0000256" key="1">
    <source>
        <dbReference type="SAM" id="Phobius"/>
    </source>
</evidence>
<sequence length="158" mass="17753">MGLDTVIVAFFVLTTMLVVANTFAIGANEFVDSAYDGYTSMHTTTMEKLQTDITIQYVWYNSSGNEHLHFTVANTGETKLYDFDMWDVIVVKNGTAQYMDYSQWIYLINEGQLNPDILDPREDMDIEILATYETGDKIVLKVATPNGVTSSEEYTIGG</sequence>
<reference evidence="3 5" key="2">
    <citation type="submission" date="2018-10" db="EMBL/GenBank/DDBJ databases">
        <title>Cultivation of a novel Methanohalophilus strain from Kebrit Deep of the Red Sea and a genomic comparison of members of the genus Methanohalophilus.</title>
        <authorList>
            <person name="Guan Y."/>
            <person name="Ngugi D.K."/>
            <person name="Stingl U."/>
        </authorList>
    </citation>
    <scope>NUCLEOTIDE SEQUENCE [LARGE SCALE GENOMIC DNA]</scope>
    <source>
        <strain evidence="3 5">DSM 10369</strain>
    </source>
</reference>
<keyword evidence="1" id="KW-0472">Membrane</keyword>
<keyword evidence="1" id="KW-1133">Transmembrane helix</keyword>
<protein>
    <submittedName>
        <fullName evidence="2">Flagellar protein FlaF</fullName>
    </submittedName>
</protein>
<dbReference type="EMBL" id="RJJF01000012">
    <property type="protein sequence ID" value="RNI10451.1"/>
    <property type="molecule type" value="Genomic_DNA"/>
</dbReference>
<reference evidence="2 4" key="1">
    <citation type="submission" date="2018-02" db="EMBL/GenBank/DDBJ databases">
        <title>Subsurface microbial communities from deep shales in Ohio and West Virginia, USA.</title>
        <authorList>
            <person name="Wrighton K."/>
        </authorList>
    </citation>
    <scope>NUCLEOTIDE SEQUENCE [LARGE SCALE GENOMIC DNA]</scope>
    <source>
        <strain evidence="2 4">DSM 10369</strain>
    </source>
</reference>
<dbReference type="RefSeq" id="WP_105460449.1">
    <property type="nucleotide sequence ID" value="NZ_PVBU01000004.1"/>
</dbReference>
<dbReference type="AlphaFoldDB" id="A0A315A0I6"/>
<keyword evidence="2" id="KW-0282">Flagellum</keyword>
<organism evidence="2 4">
    <name type="scientific">Methanohalophilus euhalobius</name>
    <dbReference type="NCBI Taxonomy" id="51203"/>
    <lineage>
        <taxon>Archaea</taxon>
        <taxon>Methanobacteriati</taxon>
        <taxon>Methanobacteriota</taxon>
        <taxon>Stenosarchaea group</taxon>
        <taxon>Methanomicrobia</taxon>
        <taxon>Methanosarcinales</taxon>
        <taxon>Methanosarcinaceae</taxon>
        <taxon>Methanohalophilus</taxon>
    </lineage>
</organism>
<proteinExistence type="predicted"/>
<dbReference type="Proteomes" id="UP000251060">
    <property type="component" value="Unassembled WGS sequence"/>
</dbReference>
<dbReference type="GO" id="GO:0005198">
    <property type="term" value="F:structural molecule activity"/>
    <property type="evidence" value="ECO:0007669"/>
    <property type="project" value="InterPro"/>
</dbReference>
<gene>
    <name evidence="2" type="ORF">B0H22_104138</name>
    <name evidence="3" type="ORF">EDD83_03560</name>
</gene>
<keyword evidence="2" id="KW-0966">Cell projection</keyword>
<dbReference type="GO" id="GO:0097588">
    <property type="term" value="P:archaeal or bacterial-type flagellum-dependent cell motility"/>
    <property type="evidence" value="ECO:0007669"/>
    <property type="project" value="InterPro"/>
</dbReference>
<dbReference type="InterPro" id="IPR002774">
    <property type="entry name" value="Flagellin_arc-type"/>
</dbReference>
<comment type="caution">
    <text evidence="2">The sequence shown here is derived from an EMBL/GenBank/DDBJ whole genome shotgun (WGS) entry which is preliminary data.</text>
</comment>
<keyword evidence="1" id="KW-0812">Transmembrane</keyword>